<gene>
    <name evidence="2" type="ORF">I6M80_08950</name>
</gene>
<keyword evidence="1" id="KW-0472">Membrane</keyword>
<proteinExistence type="predicted"/>
<keyword evidence="1" id="KW-0812">Transmembrane</keyword>
<keyword evidence="3" id="KW-1185">Reference proteome</keyword>
<organism evidence="2 3">
    <name type="scientific">Citrobacter cronae</name>
    <dbReference type="NCBI Taxonomy" id="1748967"/>
    <lineage>
        <taxon>Bacteria</taxon>
        <taxon>Pseudomonadati</taxon>
        <taxon>Pseudomonadota</taxon>
        <taxon>Gammaproteobacteria</taxon>
        <taxon>Enterobacterales</taxon>
        <taxon>Enterobacteriaceae</taxon>
        <taxon>Citrobacter</taxon>
        <taxon>Citrobacter freundii complex</taxon>
    </lineage>
</organism>
<evidence type="ECO:0000256" key="1">
    <source>
        <dbReference type="SAM" id="Phobius"/>
    </source>
</evidence>
<feature type="transmembrane region" description="Helical" evidence="1">
    <location>
        <begin position="44"/>
        <end position="66"/>
    </location>
</feature>
<sequence>MKKTFSFLIWFGIALSALLAITSALSNIILMFSAFPDSIGDKYAYMFILGRWTFTAAMILICWLLYRLTKK</sequence>
<accession>A0ABS1A3I2</accession>
<reference evidence="2 3" key="1">
    <citation type="submission" date="2020-11" db="EMBL/GenBank/DDBJ databases">
        <title>Enhanced detection system for hospital associated transmission using whole genome sequencing surveillance.</title>
        <authorList>
            <person name="Harrison L.H."/>
            <person name="Van Tyne D."/>
            <person name="Marsh J.W."/>
            <person name="Griffith M.P."/>
            <person name="Snyder D.J."/>
            <person name="Cooper V.S."/>
            <person name="Mustapha M."/>
        </authorList>
    </citation>
    <scope>NUCLEOTIDE SEQUENCE [LARGE SCALE GENOMIC DNA]</scope>
    <source>
        <strain evidence="2 3">CB00171</strain>
    </source>
</reference>
<feature type="transmembrane region" description="Helical" evidence="1">
    <location>
        <begin position="7"/>
        <end position="32"/>
    </location>
</feature>
<dbReference type="EMBL" id="JADWNA010000005">
    <property type="protein sequence ID" value="MBJ8390379.1"/>
    <property type="molecule type" value="Genomic_DNA"/>
</dbReference>
<evidence type="ECO:0000313" key="3">
    <source>
        <dbReference type="Proteomes" id="UP001318920"/>
    </source>
</evidence>
<name>A0ABS1A3I2_9ENTR</name>
<dbReference type="RefSeq" id="WP_038640782.1">
    <property type="nucleotide sequence ID" value="NZ_CP060441.1"/>
</dbReference>
<protein>
    <submittedName>
        <fullName evidence="2">Uncharacterized protein</fullName>
    </submittedName>
</protein>
<comment type="caution">
    <text evidence="2">The sequence shown here is derived from an EMBL/GenBank/DDBJ whole genome shotgun (WGS) entry which is preliminary data.</text>
</comment>
<dbReference type="Proteomes" id="UP001318920">
    <property type="component" value="Unassembled WGS sequence"/>
</dbReference>
<evidence type="ECO:0000313" key="2">
    <source>
        <dbReference type="EMBL" id="MBJ8390379.1"/>
    </source>
</evidence>
<keyword evidence="1" id="KW-1133">Transmembrane helix</keyword>